<dbReference type="EMBL" id="JAACJK010000112">
    <property type="protein sequence ID" value="KAF5331974.1"/>
    <property type="molecule type" value="Genomic_DNA"/>
</dbReference>
<sequence>MSDSLEEEEVKSVIFPLFFHHPPQHPHTLPQDKEQFVFPGKHVPTYALGWMIKVPRITDFGNHYGSYQERFILPRWKEAGFPDWYTPPRNHGFMVPSLFGNDHIFIQLAENTPQALALLNMYRSWDQANRGAGA</sequence>
<dbReference type="OrthoDB" id="2949235at2759"/>
<organism evidence="1 2">
    <name type="scientific">Ephemerocybe angulata</name>
    <dbReference type="NCBI Taxonomy" id="980116"/>
    <lineage>
        <taxon>Eukaryota</taxon>
        <taxon>Fungi</taxon>
        <taxon>Dikarya</taxon>
        <taxon>Basidiomycota</taxon>
        <taxon>Agaricomycotina</taxon>
        <taxon>Agaricomycetes</taxon>
        <taxon>Agaricomycetidae</taxon>
        <taxon>Agaricales</taxon>
        <taxon>Agaricineae</taxon>
        <taxon>Psathyrellaceae</taxon>
        <taxon>Ephemerocybe</taxon>
    </lineage>
</organism>
<evidence type="ECO:0000313" key="1">
    <source>
        <dbReference type="EMBL" id="KAF5331974.1"/>
    </source>
</evidence>
<accession>A0A8H5BZC0</accession>
<name>A0A8H5BZC0_9AGAR</name>
<comment type="caution">
    <text evidence="1">The sequence shown here is derived from an EMBL/GenBank/DDBJ whole genome shotgun (WGS) entry which is preliminary data.</text>
</comment>
<reference evidence="1 2" key="1">
    <citation type="journal article" date="2020" name="ISME J.">
        <title>Uncovering the hidden diversity of litter-decomposition mechanisms in mushroom-forming fungi.</title>
        <authorList>
            <person name="Floudas D."/>
            <person name="Bentzer J."/>
            <person name="Ahren D."/>
            <person name="Johansson T."/>
            <person name="Persson P."/>
            <person name="Tunlid A."/>
        </authorList>
    </citation>
    <scope>NUCLEOTIDE SEQUENCE [LARGE SCALE GENOMIC DNA]</scope>
    <source>
        <strain evidence="1 2">CBS 175.51</strain>
    </source>
</reference>
<gene>
    <name evidence="1" type="ORF">D9611_008827</name>
</gene>
<dbReference type="AlphaFoldDB" id="A0A8H5BZC0"/>
<keyword evidence="2" id="KW-1185">Reference proteome</keyword>
<proteinExistence type="predicted"/>
<protein>
    <submittedName>
        <fullName evidence="1">Uncharacterized protein</fullName>
    </submittedName>
</protein>
<evidence type="ECO:0000313" key="2">
    <source>
        <dbReference type="Proteomes" id="UP000541558"/>
    </source>
</evidence>
<dbReference type="Proteomes" id="UP000541558">
    <property type="component" value="Unassembled WGS sequence"/>
</dbReference>